<keyword evidence="2" id="KW-1185">Reference proteome</keyword>
<sequence length="143" mass="16491">MLAQKIEQENTVKIIFNNEENELQNIISEIINKLVIPVDSVTEIQIYFHVLKTGFDLFSNLINCFSVCALLGNIPLKDFIYSVSIKSDNRIGHMVYGQYQKKPFNLKLEGSFSDINSIYDELLEECKKQEKLIKLSVDTILQK</sequence>
<dbReference type="Gene3D" id="3.30.230.70">
    <property type="entry name" value="GHMP Kinase, N-terminal domain"/>
    <property type="match status" value="1"/>
</dbReference>
<evidence type="ECO:0000313" key="1">
    <source>
        <dbReference type="EMBL" id="EQB61474.1"/>
    </source>
</evidence>
<evidence type="ECO:0000313" key="2">
    <source>
        <dbReference type="Proteomes" id="UP000053780"/>
    </source>
</evidence>
<dbReference type="InterPro" id="IPR027408">
    <property type="entry name" value="PNPase/RNase_PH_dom_sf"/>
</dbReference>
<dbReference type="AlphaFoldDB" id="T0LB14"/>
<dbReference type="HOGENOM" id="CLU_1806730_0_0_1"/>
<accession>T0LB14</accession>
<protein>
    <submittedName>
        <fullName evidence="1">Uncharacterized protein</fullName>
    </submittedName>
</protein>
<gene>
    <name evidence="1" type="ORF">NAPIS_ORF00949</name>
</gene>
<reference evidence="1 2" key="1">
    <citation type="journal article" date="2013" name="BMC Genomics">
        <title>Genome sequencing and comparative genomics of honey bee microsporidia, Nosema apis reveal novel insights into host-parasite interactions.</title>
        <authorList>
            <person name="Chen Yp."/>
            <person name="Pettis J.S."/>
            <person name="Zhao Y."/>
            <person name="Liu X."/>
            <person name="Tallon L.J."/>
            <person name="Sadzewicz L.D."/>
            <person name="Li R."/>
            <person name="Zheng H."/>
            <person name="Huang S."/>
            <person name="Zhang X."/>
            <person name="Hamilton M.C."/>
            <person name="Pernal S.F."/>
            <person name="Melathopoulos A.P."/>
            <person name="Yan X."/>
            <person name="Evans J.D."/>
        </authorList>
    </citation>
    <scope>NUCLEOTIDE SEQUENCE [LARGE SCALE GENOMIC DNA]</scope>
    <source>
        <strain evidence="1 2">BRL 01</strain>
    </source>
</reference>
<name>T0LB14_9MICR</name>
<organism evidence="1 2">
    <name type="scientific">Vairimorpha apis BRL 01</name>
    <dbReference type="NCBI Taxonomy" id="1037528"/>
    <lineage>
        <taxon>Eukaryota</taxon>
        <taxon>Fungi</taxon>
        <taxon>Fungi incertae sedis</taxon>
        <taxon>Microsporidia</taxon>
        <taxon>Nosematidae</taxon>
        <taxon>Vairimorpha</taxon>
    </lineage>
</organism>
<proteinExistence type="predicted"/>
<dbReference type="OrthoDB" id="2190718at2759"/>
<dbReference type="Proteomes" id="UP000053780">
    <property type="component" value="Unassembled WGS sequence"/>
</dbReference>
<dbReference type="EMBL" id="KE647136">
    <property type="protein sequence ID" value="EQB61474.1"/>
    <property type="molecule type" value="Genomic_DNA"/>
</dbReference>
<dbReference type="VEuPathDB" id="MicrosporidiaDB:NAPIS_ORF00949"/>